<sequence length="85" mass="9253">MAEQRGAPRNGTLVVDECSDRVGVVMGHEGPNVQLRPLRGGREWEADPRKLRLATADERQEAGAGRSRPAFVGDRYGGIARGCHE</sequence>
<accession>A0ABP3I1L4</accession>
<dbReference type="Proteomes" id="UP001500879">
    <property type="component" value="Unassembled WGS sequence"/>
</dbReference>
<evidence type="ECO:0000313" key="2">
    <source>
        <dbReference type="Proteomes" id="UP001500879"/>
    </source>
</evidence>
<gene>
    <name evidence="1" type="ORF">GCM10010357_05510</name>
</gene>
<proteinExistence type="predicted"/>
<reference evidence="2" key="1">
    <citation type="journal article" date="2019" name="Int. J. Syst. Evol. Microbiol.">
        <title>The Global Catalogue of Microorganisms (GCM) 10K type strain sequencing project: providing services to taxonomists for standard genome sequencing and annotation.</title>
        <authorList>
            <consortium name="The Broad Institute Genomics Platform"/>
            <consortium name="The Broad Institute Genome Sequencing Center for Infectious Disease"/>
            <person name="Wu L."/>
            <person name="Ma J."/>
        </authorList>
    </citation>
    <scope>NUCLEOTIDE SEQUENCE [LARGE SCALE GENOMIC DNA]</scope>
    <source>
        <strain evidence="2">JCM 4788</strain>
    </source>
</reference>
<evidence type="ECO:0000313" key="1">
    <source>
        <dbReference type="EMBL" id="GAA0387679.1"/>
    </source>
</evidence>
<dbReference type="EMBL" id="BAAABX010000006">
    <property type="protein sequence ID" value="GAA0387679.1"/>
    <property type="molecule type" value="Genomic_DNA"/>
</dbReference>
<organism evidence="1 2">
    <name type="scientific">Streptomyces luteireticuli</name>
    <dbReference type="NCBI Taxonomy" id="173858"/>
    <lineage>
        <taxon>Bacteria</taxon>
        <taxon>Bacillati</taxon>
        <taxon>Actinomycetota</taxon>
        <taxon>Actinomycetes</taxon>
        <taxon>Kitasatosporales</taxon>
        <taxon>Streptomycetaceae</taxon>
        <taxon>Streptomyces</taxon>
    </lineage>
</organism>
<name>A0ABP3I1L4_9ACTN</name>
<comment type="caution">
    <text evidence="1">The sequence shown here is derived from an EMBL/GenBank/DDBJ whole genome shotgun (WGS) entry which is preliminary data.</text>
</comment>
<keyword evidence="2" id="KW-1185">Reference proteome</keyword>
<protein>
    <submittedName>
        <fullName evidence="1">Uncharacterized protein</fullName>
    </submittedName>
</protein>
<dbReference type="RefSeq" id="WP_344019370.1">
    <property type="nucleotide sequence ID" value="NZ_BAAABX010000006.1"/>
</dbReference>